<dbReference type="SMART" id="SM01260">
    <property type="entry name" value="LANC_like"/>
    <property type="match status" value="1"/>
</dbReference>
<accession>A0A9W9EML5</accession>
<dbReference type="CDD" id="cd04794">
    <property type="entry name" value="euk_LANCL"/>
    <property type="match status" value="1"/>
</dbReference>
<keyword evidence="1" id="KW-0479">Metal-binding</keyword>
<dbReference type="RefSeq" id="XP_056507881.1">
    <property type="nucleotide sequence ID" value="XM_056659588.1"/>
</dbReference>
<dbReference type="GeneID" id="81398757"/>
<proteinExistence type="predicted"/>
<dbReference type="GO" id="GO:0005975">
    <property type="term" value="P:carbohydrate metabolic process"/>
    <property type="evidence" value="ECO:0007669"/>
    <property type="project" value="InterPro"/>
</dbReference>
<dbReference type="PANTHER" id="PTHR12736:SF7">
    <property type="entry name" value="LANC-LIKE PROTEIN 3"/>
    <property type="match status" value="1"/>
</dbReference>
<reference evidence="2" key="1">
    <citation type="submission" date="2022-11" db="EMBL/GenBank/DDBJ databases">
        <authorList>
            <person name="Petersen C."/>
        </authorList>
    </citation>
    <scope>NUCLEOTIDE SEQUENCE</scope>
    <source>
        <strain evidence="2">IBT 34128</strain>
    </source>
</reference>
<gene>
    <name evidence="2" type="ORF">NUU61_009063</name>
</gene>
<feature type="binding site" evidence="1">
    <location>
        <position position="368"/>
    </location>
    <ligand>
        <name>Zn(2+)</name>
        <dbReference type="ChEBI" id="CHEBI:29105"/>
    </ligand>
</feature>
<name>A0A9W9EML5_9EURO</name>
<evidence type="ECO:0000313" key="3">
    <source>
        <dbReference type="Proteomes" id="UP001141434"/>
    </source>
</evidence>
<dbReference type="InterPro" id="IPR012341">
    <property type="entry name" value="6hp_glycosidase-like_sf"/>
</dbReference>
<dbReference type="GO" id="GO:0046872">
    <property type="term" value="F:metal ion binding"/>
    <property type="evidence" value="ECO:0007669"/>
    <property type="project" value="UniProtKB-KW"/>
</dbReference>
<evidence type="ECO:0008006" key="4">
    <source>
        <dbReference type="Google" id="ProtNLM"/>
    </source>
</evidence>
<keyword evidence="1" id="KW-0862">Zinc</keyword>
<dbReference type="GO" id="GO:0005886">
    <property type="term" value="C:plasma membrane"/>
    <property type="evidence" value="ECO:0007669"/>
    <property type="project" value="TreeGrafter"/>
</dbReference>
<keyword evidence="3" id="KW-1185">Reference proteome</keyword>
<dbReference type="Gene3D" id="1.50.10.10">
    <property type="match status" value="1"/>
</dbReference>
<dbReference type="PANTHER" id="PTHR12736">
    <property type="entry name" value="LANC-LIKE PROTEIN"/>
    <property type="match status" value="1"/>
</dbReference>
<feature type="binding site" evidence="1">
    <location>
        <position position="369"/>
    </location>
    <ligand>
        <name>Zn(2+)</name>
        <dbReference type="ChEBI" id="CHEBI:29105"/>
    </ligand>
</feature>
<organism evidence="2 3">
    <name type="scientific">Penicillium alfredii</name>
    <dbReference type="NCBI Taxonomy" id="1506179"/>
    <lineage>
        <taxon>Eukaryota</taxon>
        <taxon>Fungi</taxon>
        <taxon>Dikarya</taxon>
        <taxon>Ascomycota</taxon>
        <taxon>Pezizomycotina</taxon>
        <taxon>Eurotiomycetes</taxon>
        <taxon>Eurotiomycetidae</taxon>
        <taxon>Eurotiales</taxon>
        <taxon>Aspergillaceae</taxon>
        <taxon>Penicillium</taxon>
    </lineage>
</organism>
<comment type="caution">
    <text evidence="2">The sequence shown here is derived from an EMBL/GenBank/DDBJ whole genome shotgun (WGS) entry which is preliminary data.</text>
</comment>
<dbReference type="SUPFAM" id="SSF158745">
    <property type="entry name" value="LanC-like"/>
    <property type="match status" value="1"/>
</dbReference>
<protein>
    <recommendedName>
        <fullName evidence="4">Lanthionine synthetase C family protein</fullName>
    </recommendedName>
</protein>
<evidence type="ECO:0000313" key="2">
    <source>
        <dbReference type="EMBL" id="KAJ5084484.1"/>
    </source>
</evidence>
<dbReference type="Proteomes" id="UP001141434">
    <property type="component" value="Unassembled WGS sequence"/>
</dbReference>
<dbReference type="GO" id="GO:0031179">
    <property type="term" value="P:peptide modification"/>
    <property type="evidence" value="ECO:0007669"/>
    <property type="project" value="InterPro"/>
</dbReference>
<sequence>MAESRPQYYENPLTPLVVNPATLGESLHELRTAIRNGAKSIHANAPMPDTWGLNGMFKGFPGIALALLRLDYQSPVLIEEVEGPPDYRQFALQRIPSSLPEAPLLPSRLSPIGSSSPLTAVLLRFLATMAKANWKDGTSPGIASEDIDIMQEAMKLALANGPLVAHDGRRMGGDDMLFGRPGLLWMLLNIRAYRFNEETQKALLPIMQSIPQLLDMIIDAGRQGSKDYTEKHGEQEAHPLMYAWMEGYYFFGAVHGITGILSILLSCTQEELAPYLPVIGETVTALCKLSIENNGHLPMALPPFSYGQASEFVQLCHGSPGLLILLAAALKNGPLTQEYWCPEWDQAIYLATGRIWEEGLLSKGGSLCHGIAGNGWPWLLLHDSFEYHSKDIDRARQNYLQRNQVAAIPDTDLSQKLTPDFFLSRALAFMLHARETRPYNTSPSSGGRDYRMPDDPYSMFEGLAGNVCAWADTCATLQARLRQHELSEQGLLSVSTLETDAVFQDAMRSQLGFPVIGGNGARGVF</sequence>
<feature type="binding site" evidence="1">
    <location>
        <position position="316"/>
    </location>
    <ligand>
        <name>Zn(2+)</name>
        <dbReference type="ChEBI" id="CHEBI:29105"/>
    </ligand>
</feature>
<dbReference type="InterPro" id="IPR007822">
    <property type="entry name" value="LANC-like"/>
</dbReference>
<dbReference type="PRINTS" id="PR01950">
    <property type="entry name" value="LANCSUPER"/>
</dbReference>
<dbReference type="AlphaFoldDB" id="A0A9W9EML5"/>
<dbReference type="OrthoDB" id="10257263at2759"/>
<dbReference type="Pfam" id="PF05147">
    <property type="entry name" value="LANC_like"/>
    <property type="match status" value="1"/>
</dbReference>
<dbReference type="EMBL" id="JAPMSZ010000011">
    <property type="protein sequence ID" value="KAJ5084484.1"/>
    <property type="molecule type" value="Genomic_DNA"/>
</dbReference>
<reference evidence="2" key="2">
    <citation type="journal article" date="2023" name="IMA Fungus">
        <title>Comparative genomic study of the Penicillium genus elucidates a diverse pangenome and 15 lateral gene transfer events.</title>
        <authorList>
            <person name="Petersen C."/>
            <person name="Sorensen T."/>
            <person name="Nielsen M.R."/>
            <person name="Sondergaard T.E."/>
            <person name="Sorensen J.L."/>
            <person name="Fitzpatrick D.A."/>
            <person name="Frisvad J.C."/>
            <person name="Nielsen K.L."/>
        </authorList>
    </citation>
    <scope>NUCLEOTIDE SEQUENCE</scope>
    <source>
        <strain evidence="2">IBT 34128</strain>
    </source>
</reference>
<evidence type="ECO:0000256" key="1">
    <source>
        <dbReference type="PIRSR" id="PIRSR607822-1"/>
    </source>
</evidence>